<evidence type="ECO:0000313" key="2">
    <source>
        <dbReference type="Proteomes" id="UP001162162"/>
    </source>
</evidence>
<dbReference type="GO" id="GO:0051893">
    <property type="term" value="P:regulation of focal adhesion assembly"/>
    <property type="evidence" value="ECO:0007669"/>
    <property type="project" value="TreeGrafter"/>
</dbReference>
<dbReference type="EMBL" id="JAPWTK010000169">
    <property type="protein sequence ID" value="KAJ8947132.1"/>
    <property type="molecule type" value="Genomic_DNA"/>
</dbReference>
<gene>
    <name evidence="1" type="ORF">NQ318_002492</name>
</gene>
<dbReference type="GO" id="GO:0051496">
    <property type="term" value="P:positive regulation of stress fiber assembly"/>
    <property type="evidence" value="ECO:0007669"/>
    <property type="project" value="TreeGrafter"/>
</dbReference>
<dbReference type="AlphaFoldDB" id="A0AAV8Y847"/>
<dbReference type="PANTHER" id="PTHR15551:SF3">
    <property type="entry name" value="LIM AND CALPONIN HOMOLOGY DOMAINS-CONTAINING PROTEIN 1"/>
    <property type="match status" value="1"/>
</dbReference>
<proteinExistence type="predicted"/>
<organism evidence="1 2">
    <name type="scientific">Aromia moschata</name>
    <dbReference type="NCBI Taxonomy" id="1265417"/>
    <lineage>
        <taxon>Eukaryota</taxon>
        <taxon>Metazoa</taxon>
        <taxon>Ecdysozoa</taxon>
        <taxon>Arthropoda</taxon>
        <taxon>Hexapoda</taxon>
        <taxon>Insecta</taxon>
        <taxon>Pterygota</taxon>
        <taxon>Neoptera</taxon>
        <taxon>Endopterygota</taxon>
        <taxon>Coleoptera</taxon>
        <taxon>Polyphaga</taxon>
        <taxon>Cucujiformia</taxon>
        <taxon>Chrysomeloidea</taxon>
        <taxon>Cerambycidae</taxon>
        <taxon>Cerambycinae</taxon>
        <taxon>Callichromatini</taxon>
        <taxon>Aromia</taxon>
    </lineage>
</organism>
<dbReference type="PANTHER" id="PTHR15551">
    <property type="entry name" value="LIM DOMAIN ONLY 7"/>
    <property type="match status" value="1"/>
</dbReference>
<evidence type="ECO:0000313" key="1">
    <source>
        <dbReference type="EMBL" id="KAJ8947132.1"/>
    </source>
</evidence>
<keyword evidence="2" id="KW-1185">Reference proteome</keyword>
<dbReference type="GO" id="GO:0032034">
    <property type="term" value="F:myosin II head/neck binding"/>
    <property type="evidence" value="ECO:0007669"/>
    <property type="project" value="TreeGrafter"/>
</dbReference>
<dbReference type="Proteomes" id="UP001162162">
    <property type="component" value="Unassembled WGS sequence"/>
</dbReference>
<sequence>MYHQTTSIKKSIPDVELPYRKSMPNIQHAYQKSPSEHHRMDRSLSIDSDICVPLDHRKSMPELQHDMHNSAFKSPPPMNRQPIVPGKPLRPGKDVPVFNPIVAHNVQHPNVKGRGSCRSIVCKLWSAVPRSRHISNDNWIQPKANPETKSYNQHWIFQEAELRRISDQQKNVATNRNWQQPRHEKHLPDSIIQSLTQRVQNRTNVVERNQQNRRSDGSLNKDYMQHPYLGHPQTVGHALPTMPYSPPIVAEETQDRMLSVSGKKKCSYCGNELGRGAAMIIESLCLFTTWNALNAVYAMSS</sequence>
<dbReference type="GO" id="GO:0001725">
    <property type="term" value="C:stress fiber"/>
    <property type="evidence" value="ECO:0007669"/>
    <property type="project" value="TreeGrafter"/>
</dbReference>
<accession>A0AAV8Y847</accession>
<protein>
    <submittedName>
        <fullName evidence="1">Uncharacterized protein</fullName>
    </submittedName>
</protein>
<comment type="caution">
    <text evidence="1">The sequence shown here is derived from an EMBL/GenBank/DDBJ whole genome shotgun (WGS) entry which is preliminary data.</text>
</comment>
<reference evidence="1" key="1">
    <citation type="journal article" date="2023" name="Insect Mol. Biol.">
        <title>Genome sequencing provides insights into the evolution of gene families encoding plant cell wall-degrading enzymes in longhorned beetles.</title>
        <authorList>
            <person name="Shin N.R."/>
            <person name="Okamura Y."/>
            <person name="Kirsch R."/>
            <person name="Pauchet Y."/>
        </authorList>
    </citation>
    <scope>NUCLEOTIDE SEQUENCE</scope>
    <source>
        <strain evidence="1">AMC_N1</strain>
    </source>
</reference>
<name>A0AAV8Y847_9CUCU</name>